<gene>
    <name evidence="15" type="ORF">RM531_08470</name>
</gene>
<dbReference type="InterPro" id="IPR014017">
    <property type="entry name" value="DNA_helicase_UvrD-like_C"/>
</dbReference>
<evidence type="ECO:0000256" key="10">
    <source>
        <dbReference type="ARBA" id="ARBA00034923"/>
    </source>
</evidence>
<comment type="catalytic activity">
    <reaction evidence="8">
        <text>Couples ATP hydrolysis with the unwinding of duplex DNA by translocating in the 3'-5' direction.</text>
        <dbReference type="EC" id="5.6.2.4"/>
    </reaction>
</comment>
<dbReference type="InterPro" id="IPR000212">
    <property type="entry name" value="DNA_helicase_UvrD/REP"/>
</dbReference>
<dbReference type="Gene3D" id="1.10.10.160">
    <property type="match status" value="1"/>
</dbReference>
<dbReference type="PANTHER" id="PTHR11070">
    <property type="entry name" value="UVRD / RECB / PCRA DNA HELICASE FAMILY MEMBER"/>
    <property type="match status" value="1"/>
</dbReference>
<protein>
    <recommendedName>
        <fullName evidence="9">DNA 3'-5' helicase</fullName>
        <ecNumber evidence="9">5.6.2.4</ecNumber>
    </recommendedName>
    <alternativeName>
        <fullName evidence="10">DNA 3'-5' helicase II</fullName>
    </alternativeName>
</protein>
<keyword evidence="7" id="KW-0413">Isomerase</keyword>
<evidence type="ECO:0000256" key="8">
    <source>
        <dbReference type="ARBA" id="ARBA00034617"/>
    </source>
</evidence>
<dbReference type="SUPFAM" id="SSF52540">
    <property type="entry name" value="P-loop containing nucleoside triphosphate hydrolases"/>
    <property type="match status" value="1"/>
</dbReference>
<evidence type="ECO:0000259" key="13">
    <source>
        <dbReference type="PROSITE" id="PS51198"/>
    </source>
</evidence>
<evidence type="ECO:0000256" key="11">
    <source>
        <dbReference type="ARBA" id="ARBA00048988"/>
    </source>
</evidence>
<sequence length="773" mass="87230">MGYQGLTQEQLAVVHHEQGHARVSAVAGSGKTHTMVHRIAHLLDRGVDPRRILALMFNRDAAEQFARRLREHVERDVRLPEVLTFHAFGRRLTRHFVDNRWLRRATLQTEAWRLHHLAREVLRAENGANPSADDLEAFLGYIDLVKSDLLAPDIKFDQLYANDPNQGSYIRFPQAFERFEQTRTDNRWRFFADLIYDPVMAVQRGKTQPRVLANRYDHIIVDEYQDVNEIQHHLIQSLAGDRASVMAVGDVDQCIYVWRGANPRYITHQFEQSFPGARTYLLSHTFRYGHALSLAANNCVTHNTLRDDKLCISAPANPPTTLRLESYDDRPGASGHSPVPALIDQWRAGGGCYRDIAVLVRLFSMAAPIEIALLEHGIPYRLVGSRSVFEAEGYQMLTGYLYLATGRYRELDPQQWRERIRVMLTHPTIGLHDGLDPVIDSLAAEPESSDRVFAQLLAGQHPSWRADRIEQRRALFADAYHGRLGARAADVLRNIDLRLALRNYYQSTSANRDAAEDRYRLIQAITRLSGNGQPSPAGLIDYLAPLESRDHHAPDGDAVLITSVHRAKGLEWPMVILPSLEEGGFPAASAADDPDKIEDERRLFYVAMTRAQKMLCLLHPVDDPFSFIHANSLGRHHPDSRVSRFLTEAQIGVSGRVGEAIHEGASPKVPAHNPATMDRYLGEIGLDWRLTRPKPTASARKLFGRPDPLTPEMQRLKETGSRYPVGATLYHPKYGMGLITDTSANYVSARFPGEKKTRSFQIEKAEKAGLKLA</sequence>
<dbReference type="EC" id="5.6.2.4" evidence="9"/>
<evidence type="ECO:0000256" key="7">
    <source>
        <dbReference type="ARBA" id="ARBA00023235"/>
    </source>
</evidence>
<dbReference type="Gene3D" id="3.40.50.300">
    <property type="entry name" value="P-loop containing nucleotide triphosphate hydrolases"/>
    <property type="match status" value="2"/>
</dbReference>
<feature type="domain" description="UvrD-like helicase ATP-binding" evidence="13">
    <location>
        <begin position="4"/>
        <end position="289"/>
    </location>
</feature>
<keyword evidence="3 12" id="KW-0378">Hydrolase</keyword>
<evidence type="ECO:0000256" key="4">
    <source>
        <dbReference type="ARBA" id="ARBA00022806"/>
    </source>
</evidence>
<feature type="binding site" evidence="12">
    <location>
        <begin position="25"/>
        <end position="32"/>
    </location>
    <ligand>
        <name>ATP</name>
        <dbReference type="ChEBI" id="CHEBI:30616"/>
    </ligand>
</feature>
<evidence type="ECO:0000313" key="16">
    <source>
        <dbReference type="Proteomes" id="UP001259982"/>
    </source>
</evidence>
<dbReference type="PANTHER" id="PTHR11070:SF2">
    <property type="entry name" value="ATP-DEPENDENT DNA HELICASE SRS2"/>
    <property type="match status" value="1"/>
</dbReference>
<keyword evidence="16" id="KW-1185">Reference proteome</keyword>
<evidence type="ECO:0000256" key="3">
    <source>
        <dbReference type="ARBA" id="ARBA00022801"/>
    </source>
</evidence>
<keyword evidence="6" id="KW-0238">DNA-binding</keyword>
<organism evidence="15 16">
    <name type="scientific">Spectribacter acetivorans</name>
    <dbReference type="NCBI Taxonomy" id="3075603"/>
    <lineage>
        <taxon>Bacteria</taxon>
        <taxon>Pseudomonadati</taxon>
        <taxon>Pseudomonadota</taxon>
        <taxon>Gammaproteobacteria</taxon>
        <taxon>Salinisphaerales</taxon>
        <taxon>Salinisphaeraceae</taxon>
        <taxon>Spectribacter</taxon>
    </lineage>
</organism>
<dbReference type="InterPro" id="IPR014016">
    <property type="entry name" value="UvrD-like_ATP-bd"/>
</dbReference>
<keyword evidence="2 12" id="KW-0547">Nucleotide-binding</keyword>
<evidence type="ECO:0000256" key="9">
    <source>
        <dbReference type="ARBA" id="ARBA00034808"/>
    </source>
</evidence>
<dbReference type="EMBL" id="JAVRHY010000006">
    <property type="protein sequence ID" value="MDT0618510.1"/>
    <property type="molecule type" value="Genomic_DNA"/>
</dbReference>
<feature type="domain" description="UvrD-like helicase C-terminal" evidence="14">
    <location>
        <begin position="290"/>
        <end position="569"/>
    </location>
</feature>
<evidence type="ECO:0000256" key="2">
    <source>
        <dbReference type="ARBA" id="ARBA00022741"/>
    </source>
</evidence>
<proteinExistence type="inferred from homology"/>
<evidence type="ECO:0000256" key="1">
    <source>
        <dbReference type="ARBA" id="ARBA00009922"/>
    </source>
</evidence>
<dbReference type="GO" id="GO:0016787">
    <property type="term" value="F:hydrolase activity"/>
    <property type="evidence" value="ECO:0007669"/>
    <property type="project" value="UniProtKB-KW"/>
</dbReference>
<dbReference type="InterPro" id="IPR027417">
    <property type="entry name" value="P-loop_NTPase"/>
</dbReference>
<evidence type="ECO:0000313" key="15">
    <source>
        <dbReference type="EMBL" id="MDT0618510.1"/>
    </source>
</evidence>
<dbReference type="PROSITE" id="PS51198">
    <property type="entry name" value="UVRD_HELICASE_ATP_BIND"/>
    <property type="match status" value="1"/>
</dbReference>
<dbReference type="CDD" id="cd17932">
    <property type="entry name" value="DEXQc_UvrD"/>
    <property type="match status" value="1"/>
</dbReference>
<dbReference type="Gene3D" id="1.10.486.10">
    <property type="entry name" value="PCRA, domain 4"/>
    <property type="match status" value="1"/>
</dbReference>
<keyword evidence="5 12" id="KW-0067">ATP-binding</keyword>
<dbReference type="GO" id="GO:0004386">
    <property type="term" value="F:helicase activity"/>
    <property type="evidence" value="ECO:0007669"/>
    <property type="project" value="UniProtKB-KW"/>
</dbReference>
<evidence type="ECO:0000256" key="6">
    <source>
        <dbReference type="ARBA" id="ARBA00023125"/>
    </source>
</evidence>
<dbReference type="Pfam" id="PF13361">
    <property type="entry name" value="UvrD_C"/>
    <property type="match status" value="1"/>
</dbReference>
<accession>A0ABU3B8W0</accession>
<name>A0ABU3B8W0_9GAMM</name>
<reference evidence="15 16" key="1">
    <citation type="submission" date="2023-09" db="EMBL/GenBank/DDBJ databases">
        <authorList>
            <person name="Rey-Velasco X."/>
        </authorList>
    </citation>
    <scope>NUCLEOTIDE SEQUENCE [LARGE SCALE GENOMIC DNA]</scope>
    <source>
        <strain evidence="15 16">P385</strain>
    </source>
</reference>
<dbReference type="PROSITE" id="PS51217">
    <property type="entry name" value="UVRD_HELICASE_CTER"/>
    <property type="match status" value="1"/>
</dbReference>
<comment type="caution">
    <text evidence="15">The sequence shown here is derived from an EMBL/GenBank/DDBJ whole genome shotgun (WGS) entry which is preliminary data.</text>
</comment>
<comment type="similarity">
    <text evidence="1">Belongs to the helicase family. UvrD subfamily.</text>
</comment>
<dbReference type="Proteomes" id="UP001259982">
    <property type="component" value="Unassembled WGS sequence"/>
</dbReference>
<evidence type="ECO:0000256" key="12">
    <source>
        <dbReference type="PROSITE-ProRule" id="PRU00560"/>
    </source>
</evidence>
<evidence type="ECO:0000259" key="14">
    <source>
        <dbReference type="PROSITE" id="PS51217"/>
    </source>
</evidence>
<evidence type="ECO:0000256" key="5">
    <source>
        <dbReference type="ARBA" id="ARBA00022840"/>
    </source>
</evidence>
<dbReference type="InterPro" id="IPR013986">
    <property type="entry name" value="DExx_box_DNA_helicase_dom_sf"/>
</dbReference>
<keyword evidence="4 12" id="KW-0347">Helicase</keyword>
<dbReference type="RefSeq" id="WP_311658634.1">
    <property type="nucleotide sequence ID" value="NZ_JAVRHY010000006.1"/>
</dbReference>
<comment type="catalytic activity">
    <reaction evidence="11">
        <text>ATP + H2O = ADP + phosphate + H(+)</text>
        <dbReference type="Rhea" id="RHEA:13065"/>
        <dbReference type="ChEBI" id="CHEBI:15377"/>
        <dbReference type="ChEBI" id="CHEBI:15378"/>
        <dbReference type="ChEBI" id="CHEBI:30616"/>
        <dbReference type="ChEBI" id="CHEBI:43474"/>
        <dbReference type="ChEBI" id="CHEBI:456216"/>
        <dbReference type="EC" id="5.6.2.4"/>
    </reaction>
</comment>
<dbReference type="Pfam" id="PF00580">
    <property type="entry name" value="UvrD-helicase"/>
    <property type="match status" value="1"/>
</dbReference>